<comment type="similarity">
    <text evidence="3">Belongs to the bacterial ribosomal protein bS16 family.</text>
</comment>
<proteinExistence type="inferred from homology"/>
<dbReference type="Gene3D" id="3.30.1320.10">
    <property type="match status" value="1"/>
</dbReference>
<dbReference type="PANTHER" id="PTHR12919:SF20">
    <property type="entry name" value="SMALL RIBOSOMAL SUBUNIT PROTEIN BS16M"/>
    <property type="match status" value="1"/>
</dbReference>
<dbReference type="STRING" id="288004.AL038_16655"/>
<accession>A0A2N9YDL5</accession>
<dbReference type="EMBL" id="CP018889">
    <property type="protein sequence ID" value="AUI68582.1"/>
    <property type="molecule type" value="Genomic_DNA"/>
</dbReference>
<sequence>MVTIRLSRGGSKKRPFYHVVVTDSRSRRDGNYLESIGFYNPVAKEKQESIRLDVSRINYWLSVGAQPSEVVAKLIKDNAKNTTPAAC</sequence>
<evidence type="ECO:0000313" key="4">
    <source>
        <dbReference type="EMBL" id="AUI68582.1"/>
    </source>
</evidence>
<dbReference type="Proteomes" id="UP000234271">
    <property type="component" value="Chromosome"/>
</dbReference>
<dbReference type="AlphaFoldDB" id="A0A2N9YDL5"/>
<dbReference type="HAMAP" id="MF_00385">
    <property type="entry name" value="Ribosomal_bS16"/>
    <property type="match status" value="1"/>
</dbReference>
<dbReference type="NCBIfam" id="TIGR00002">
    <property type="entry name" value="S16"/>
    <property type="match status" value="1"/>
</dbReference>
<organism evidence="4 5">
    <name type="scientific">Beggiatoa leptomitoformis</name>
    <dbReference type="NCBI Taxonomy" id="288004"/>
    <lineage>
        <taxon>Bacteria</taxon>
        <taxon>Pseudomonadati</taxon>
        <taxon>Pseudomonadota</taxon>
        <taxon>Gammaproteobacteria</taxon>
        <taxon>Thiotrichales</taxon>
        <taxon>Thiotrichaceae</taxon>
        <taxon>Beggiatoa</taxon>
    </lineage>
</organism>
<keyword evidence="2 3" id="KW-0687">Ribonucleoprotein</keyword>
<evidence type="ECO:0000313" key="5">
    <source>
        <dbReference type="Proteomes" id="UP000234271"/>
    </source>
</evidence>
<dbReference type="RefSeq" id="WP_062154730.1">
    <property type="nucleotide sequence ID" value="NZ_CP012373.2"/>
</dbReference>
<dbReference type="GO" id="GO:0015935">
    <property type="term" value="C:small ribosomal subunit"/>
    <property type="evidence" value="ECO:0007669"/>
    <property type="project" value="TreeGrafter"/>
</dbReference>
<gene>
    <name evidence="3 4" type="primary">rpsP</name>
    <name evidence="4" type="ORF">BLE401_07585</name>
</gene>
<keyword evidence="1 3" id="KW-0689">Ribosomal protein</keyword>
<name>A0A2N9YDL5_9GAMM</name>
<dbReference type="OrthoDB" id="9807878at2"/>
<dbReference type="GO" id="GO:0003735">
    <property type="term" value="F:structural constituent of ribosome"/>
    <property type="evidence" value="ECO:0007669"/>
    <property type="project" value="InterPro"/>
</dbReference>
<dbReference type="KEGG" id="blep:AL038_16655"/>
<dbReference type="GO" id="GO:0006412">
    <property type="term" value="P:translation"/>
    <property type="evidence" value="ECO:0007669"/>
    <property type="project" value="UniProtKB-UniRule"/>
</dbReference>
<evidence type="ECO:0000256" key="3">
    <source>
        <dbReference type="HAMAP-Rule" id="MF_00385"/>
    </source>
</evidence>
<protein>
    <recommendedName>
        <fullName evidence="3">Small ribosomal subunit protein bS16</fullName>
    </recommendedName>
</protein>
<dbReference type="InterPro" id="IPR000307">
    <property type="entry name" value="Ribosomal_bS16"/>
</dbReference>
<evidence type="ECO:0000256" key="2">
    <source>
        <dbReference type="ARBA" id="ARBA00023274"/>
    </source>
</evidence>
<keyword evidence="5" id="KW-1185">Reference proteome</keyword>
<evidence type="ECO:0000256" key="1">
    <source>
        <dbReference type="ARBA" id="ARBA00022980"/>
    </source>
</evidence>
<dbReference type="GO" id="GO:0005737">
    <property type="term" value="C:cytoplasm"/>
    <property type="evidence" value="ECO:0007669"/>
    <property type="project" value="UniProtKB-ARBA"/>
</dbReference>
<reference evidence="5" key="1">
    <citation type="submission" date="2016-12" db="EMBL/GenBank/DDBJ databases">
        <title>Complete Genome Sequence of Beggiatoa leptomitiformis D-401.</title>
        <authorList>
            <person name="Fomenkov A."/>
            <person name="Vincze T."/>
            <person name="Grabovich M."/>
            <person name="Anton B.P."/>
            <person name="Dubinina G."/>
            <person name="Orlova M."/>
            <person name="Belousova E."/>
            <person name="Roberts R.J."/>
        </authorList>
    </citation>
    <scope>NUCLEOTIDE SEQUENCE [LARGE SCALE GENOMIC DNA]</scope>
    <source>
        <strain evidence="5">D-401</strain>
    </source>
</reference>
<dbReference type="Pfam" id="PF00886">
    <property type="entry name" value="Ribosomal_S16"/>
    <property type="match status" value="1"/>
</dbReference>
<dbReference type="InterPro" id="IPR023803">
    <property type="entry name" value="Ribosomal_bS16_dom_sf"/>
</dbReference>
<dbReference type="PANTHER" id="PTHR12919">
    <property type="entry name" value="30S RIBOSOMAL PROTEIN S16"/>
    <property type="match status" value="1"/>
</dbReference>
<dbReference type="SUPFAM" id="SSF54565">
    <property type="entry name" value="Ribosomal protein S16"/>
    <property type="match status" value="1"/>
</dbReference>